<feature type="region of interest" description="Disordered" evidence="1">
    <location>
        <begin position="1"/>
        <end position="24"/>
    </location>
</feature>
<dbReference type="EMBL" id="FCOX02000109">
    <property type="protein sequence ID" value="SAL06289.1"/>
    <property type="molecule type" value="Genomic_DNA"/>
</dbReference>
<dbReference type="Proteomes" id="UP000071859">
    <property type="component" value="Unassembled WGS sequence"/>
</dbReference>
<gene>
    <name evidence="2" type="ORF">AWB78_07988</name>
</gene>
<dbReference type="Pfam" id="PF01527">
    <property type="entry name" value="HTH_Tnp_1"/>
    <property type="match status" value="1"/>
</dbReference>
<dbReference type="InterPro" id="IPR002514">
    <property type="entry name" value="Transposase_8"/>
</dbReference>
<evidence type="ECO:0000313" key="2">
    <source>
        <dbReference type="EMBL" id="SAL06289.1"/>
    </source>
</evidence>
<organism evidence="2 3">
    <name type="scientific">Caballeronia calidae</name>
    <dbReference type="NCBI Taxonomy" id="1777139"/>
    <lineage>
        <taxon>Bacteria</taxon>
        <taxon>Pseudomonadati</taxon>
        <taxon>Pseudomonadota</taxon>
        <taxon>Betaproteobacteria</taxon>
        <taxon>Burkholderiales</taxon>
        <taxon>Burkholderiaceae</taxon>
        <taxon>Caballeronia</taxon>
    </lineage>
</organism>
<dbReference type="AlphaFoldDB" id="A0A158EHC3"/>
<sequence length="68" mass="7692">MPEDSTLKERLVTGSERDGRRRRFDPQVKRELVHACLRPGVSVARIALEHGLNAKLLRGWISLASKTL</sequence>
<dbReference type="SUPFAM" id="SSF46689">
    <property type="entry name" value="Homeodomain-like"/>
    <property type="match status" value="1"/>
</dbReference>
<dbReference type="RefSeq" id="WP_332460144.1">
    <property type="nucleotide sequence ID" value="NZ_FCOX02000109.1"/>
</dbReference>
<name>A0A158EHC3_9BURK</name>
<dbReference type="GO" id="GO:0003677">
    <property type="term" value="F:DNA binding"/>
    <property type="evidence" value="ECO:0007669"/>
    <property type="project" value="InterPro"/>
</dbReference>
<proteinExistence type="predicted"/>
<dbReference type="GO" id="GO:0006313">
    <property type="term" value="P:DNA transposition"/>
    <property type="evidence" value="ECO:0007669"/>
    <property type="project" value="InterPro"/>
</dbReference>
<keyword evidence="3" id="KW-1185">Reference proteome</keyword>
<comment type="caution">
    <text evidence="2">The sequence shown here is derived from an EMBL/GenBank/DDBJ whole genome shotgun (WGS) entry which is preliminary data.</text>
</comment>
<evidence type="ECO:0000256" key="1">
    <source>
        <dbReference type="SAM" id="MobiDB-lite"/>
    </source>
</evidence>
<reference evidence="2" key="1">
    <citation type="submission" date="2016-01" db="EMBL/GenBank/DDBJ databases">
        <authorList>
            <person name="Peeters C."/>
        </authorList>
    </citation>
    <scope>NUCLEOTIDE SEQUENCE</scope>
    <source>
        <strain evidence="2">LMG 29321</strain>
    </source>
</reference>
<evidence type="ECO:0000313" key="3">
    <source>
        <dbReference type="Proteomes" id="UP000071859"/>
    </source>
</evidence>
<protein>
    <submittedName>
        <fullName evidence="2">Transposase IS3/IS911 family protein</fullName>
    </submittedName>
</protein>
<accession>A0A158EHC3</accession>
<dbReference type="InterPro" id="IPR009057">
    <property type="entry name" value="Homeodomain-like_sf"/>
</dbReference>
<dbReference type="GO" id="GO:0004803">
    <property type="term" value="F:transposase activity"/>
    <property type="evidence" value="ECO:0007669"/>
    <property type="project" value="InterPro"/>
</dbReference>